<dbReference type="EMBL" id="JALJOS010000001">
    <property type="protein sequence ID" value="KAK9844974.1"/>
    <property type="molecule type" value="Genomic_DNA"/>
</dbReference>
<protein>
    <recommendedName>
        <fullName evidence="3">Glycosyltransferase 2-like domain-containing protein</fullName>
    </recommendedName>
</protein>
<reference evidence="1 2" key="1">
    <citation type="journal article" date="2024" name="Nat. Commun.">
        <title>Phylogenomics reveals the evolutionary origins of lichenization in chlorophyte algae.</title>
        <authorList>
            <person name="Puginier C."/>
            <person name="Libourel C."/>
            <person name="Otte J."/>
            <person name="Skaloud P."/>
            <person name="Haon M."/>
            <person name="Grisel S."/>
            <person name="Petersen M."/>
            <person name="Berrin J.G."/>
            <person name="Delaux P.M."/>
            <person name="Dal Grande F."/>
            <person name="Keller J."/>
        </authorList>
    </citation>
    <scope>NUCLEOTIDE SEQUENCE [LARGE SCALE GENOMIC DNA]</scope>
    <source>
        <strain evidence="1 2">SAG 2145</strain>
    </source>
</reference>
<evidence type="ECO:0000313" key="2">
    <source>
        <dbReference type="Proteomes" id="UP001438707"/>
    </source>
</evidence>
<dbReference type="AlphaFoldDB" id="A0AAW1SHF4"/>
<gene>
    <name evidence="1" type="ORF">WJX74_009200</name>
</gene>
<dbReference type="InterPro" id="IPR029044">
    <property type="entry name" value="Nucleotide-diphossugar_trans"/>
</dbReference>
<proteinExistence type="predicted"/>
<accession>A0AAW1SHF4</accession>
<dbReference type="SUPFAM" id="SSF53448">
    <property type="entry name" value="Nucleotide-diphospho-sugar transferases"/>
    <property type="match status" value="1"/>
</dbReference>
<organism evidence="1 2">
    <name type="scientific">Apatococcus lobatus</name>
    <dbReference type="NCBI Taxonomy" id="904363"/>
    <lineage>
        <taxon>Eukaryota</taxon>
        <taxon>Viridiplantae</taxon>
        <taxon>Chlorophyta</taxon>
        <taxon>core chlorophytes</taxon>
        <taxon>Trebouxiophyceae</taxon>
        <taxon>Chlorellales</taxon>
        <taxon>Chlorellaceae</taxon>
        <taxon>Apatococcus</taxon>
    </lineage>
</organism>
<dbReference type="Proteomes" id="UP001438707">
    <property type="component" value="Unassembled WGS sequence"/>
</dbReference>
<name>A0AAW1SHF4_9CHLO</name>
<keyword evidence="2" id="KW-1185">Reference proteome</keyword>
<evidence type="ECO:0000313" key="1">
    <source>
        <dbReference type="EMBL" id="KAK9844974.1"/>
    </source>
</evidence>
<sequence length="315" mass="36057">MPSRKLRRQLAFVTAVSNPARYQTRYRLYRKFAEHIERGLGQRLVTVECQLGDRPFEITDAGNPDHVQVRSNSELWHKENMLNIAMSRLPTTIKYICWVDADVEFLRADIVDETIHQLQHHSVVQMFQHCLDMGPAGEILHTHSSFAYVDKTRQQFHPSYRPYAPGATFMHPGYAWAARREFLDQTGGLFDVGVAGAGDHHMALALTGRVQESAPGGVHPKYHEALWMWQEKALRACTGGLGYVNGSILHSWHGPKKARQYESRWHILTEQQFDPTRDIEKNVQGVWELTGTKPVLRQLLGNYLKSRDEDSTSVD</sequence>
<comment type="caution">
    <text evidence="1">The sequence shown here is derived from an EMBL/GenBank/DDBJ whole genome shotgun (WGS) entry which is preliminary data.</text>
</comment>
<evidence type="ECO:0008006" key="3">
    <source>
        <dbReference type="Google" id="ProtNLM"/>
    </source>
</evidence>